<sequence>MQDPFRNKPTDTAVTAIARTIEINIMQVLQEEDVPKPLAPENYYLM</sequence>
<dbReference type="EMBL" id="JBHUOX010000011">
    <property type="protein sequence ID" value="MFD3001671.1"/>
    <property type="molecule type" value="Genomic_DNA"/>
</dbReference>
<dbReference type="RefSeq" id="WP_377486004.1">
    <property type="nucleotide sequence ID" value="NZ_JBHUOX010000011.1"/>
</dbReference>
<organism evidence="1 2">
    <name type="scientific">Pontibacter toksunensis</name>
    <dbReference type="NCBI Taxonomy" id="1332631"/>
    <lineage>
        <taxon>Bacteria</taxon>
        <taxon>Pseudomonadati</taxon>
        <taxon>Bacteroidota</taxon>
        <taxon>Cytophagia</taxon>
        <taxon>Cytophagales</taxon>
        <taxon>Hymenobacteraceae</taxon>
        <taxon>Pontibacter</taxon>
    </lineage>
</organism>
<proteinExistence type="predicted"/>
<accession>A0ABW6BX06</accession>
<protein>
    <submittedName>
        <fullName evidence="1">Uncharacterized protein</fullName>
    </submittedName>
</protein>
<dbReference type="Proteomes" id="UP001597641">
    <property type="component" value="Unassembled WGS sequence"/>
</dbReference>
<evidence type="ECO:0000313" key="1">
    <source>
        <dbReference type="EMBL" id="MFD3001671.1"/>
    </source>
</evidence>
<comment type="caution">
    <text evidence="1">The sequence shown here is derived from an EMBL/GenBank/DDBJ whole genome shotgun (WGS) entry which is preliminary data.</text>
</comment>
<keyword evidence="2" id="KW-1185">Reference proteome</keyword>
<evidence type="ECO:0000313" key="2">
    <source>
        <dbReference type="Proteomes" id="UP001597641"/>
    </source>
</evidence>
<name>A0ABW6BX06_9BACT</name>
<gene>
    <name evidence="1" type="ORF">ACFS7Z_14965</name>
</gene>
<reference evidence="2" key="1">
    <citation type="journal article" date="2019" name="Int. J. Syst. Evol. Microbiol.">
        <title>The Global Catalogue of Microorganisms (GCM) 10K type strain sequencing project: providing services to taxonomists for standard genome sequencing and annotation.</title>
        <authorList>
            <consortium name="The Broad Institute Genomics Platform"/>
            <consortium name="The Broad Institute Genome Sequencing Center for Infectious Disease"/>
            <person name="Wu L."/>
            <person name="Ma J."/>
        </authorList>
    </citation>
    <scope>NUCLEOTIDE SEQUENCE [LARGE SCALE GENOMIC DNA]</scope>
    <source>
        <strain evidence="2">KCTC 23984</strain>
    </source>
</reference>